<keyword evidence="5" id="KW-1185">Reference proteome</keyword>
<dbReference type="GO" id="GO:0051959">
    <property type="term" value="F:dynein light intermediate chain binding"/>
    <property type="evidence" value="ECO:0007669"/>
    <property type="project" value="InterPro"/>
</dbReference>
<dbReference type="PANTHER" id="PTHR46532">
    <property type="entry name" value="MALE FERTILITY FACTOR KL5"/>
    <property type="match status" value="1"/>
</dbReference>
<dbReference type="InterPro" id="IPR004273">
    <property type="entry name" value="Dynein_heavy_D6_P-loop"/>
</dbReference>
<dbReference type="GO" id="GO:0007018">
    <property type="term" value="P:microtubule-based movement"/>
    <property type="evidence" value="ECO:0007669"/>
    <property type="project" value="InterPro"/>
</dbReference>
<dbReference type="AlphaFoldDB" id="A0A3S5CSP1"/>
<feature type="non-terminal residue" evidence="4">
    <location>
        <position position="1"/>
    </location>
</feature>
<dbReference type="Pfam" id="PF03028">
    <property type="entry name" value="Dynein_heavy"/>
    <property type="match status" value="1"/>
</dbReference>
<keyword evidence="2" id="KW-0677">Repeat</keyword>
<dbReference type="PANTHER" id="PTHR46532:SF4">
    <property type="entry name" value="AAA+ ATPASE DOMAIN-CONTAINING PROTEIN"/>
    <property type="match status" value="1"/>
</dbReference>
<name>A0A3S5CSP1_9PLAT</name>
<dbReference type="InterPro" id="IPR026983">
    <property type="entry name" value="DHC"/>
</dbReference>
<dbReference type="InterPro" id="IPR027417">
    <property type="entry name" value="P-loop_NTPase"/>
</dbReference>
<proteinExistence type="inferred from homology"/>
<sequence>MTWLNLIALSRLNEFTSIVSQVQAAEKQWRAWFDKEAPEDEPVPCGYEMTLDAFRRLLLVRCWCPDRTLQQARKYILHALGPSFIEDVLVNMESLVEESDPRTPLTGLLSMGADPTPFIEQVARRSRIDLQAISMGQGQEIHARRLIKQARIEGTWVLLQNCHLCLDYIEELFLQFSEEP</sequence>
<dbReference type="GO" id="GO:0005858">
    <property type="term" value="C:axonemal dynein complex"/>
    <property type="evidence" value="ECO:0007669"/>
    <property type="project" value="TreeGrafter"/>
</dbReference>
<dbReference type="Proteomes" id="UP000784294">
    <property type="component" value="Unassembled WGS sequence"/>
</dbReference>
<dbReference type="EMBL" id="CAAALY010245695">
    <property type="protein sequence ID" value="VEL33385.1"/>
    <property type="molecule type" value="Genomic_DNA"/>
</dbReference>
<evidence type="ECO:0000256" key="1">
    <source>
        <dbReference type="ARBA" id="ARBA00008887"/>
    </source>
</evidence>
<organism evidence="4 5">
    <name type="scientific">Protopolystoma xenopodis</name>
    <dbReference type="NCBI Taxonomy" id="117903"/>
    <lineage>
        <taxon>Eukaryota</taxon>
        <taxon>Metazoa</taxon>
        <taxon>Spiralia</taxon>
        <taxon>Lophotrochozoa</taxon>
        <taxon>Platyhelminthes</taxon>
        <taxon>Monogenea</taxon>
        <taxon>Polyopisthocotylea</taxon>
        <taxon>Polystomatidea</taxon>
        <taxon>Polystomatidae</taxon>
        <taxon>Protopolystoma</taxon>
    </lineage>
</organism>
<dbReference type="OrthoDB" id="10251809at2759"/>
<protein>
    <recommendedName>
        <fullName evidence="3">Dynein heavy chain region D6 P-loop domain-containing protein</fullName>
    </recommendedName>
</protein>
<evidence type="ECO:0000313" key="4">
    <source>
        <dbReference type="EMBL" id="VEL33385.1"/>
    </source>
</evidence>
<comment type="caution">
    <text evidence="4">The sequence shown here is derived from an EMBL/GenBank/DDBJ whole genome shotgun (WGS) entry which is preliminary data.</text>
</comment>
<feature type="domain" description="Dynein heavy chain region D6 P-loop" evidence="3">
    <location>
        <begin position="101"/>
        <end position="173"/>
    </location>
</feature>
<dbReference type="GO" id="GO:0008569">
    <property type="term" value="F:minus-end-directed microtubule motor activity"/>
    <property type="evidence" value="ECO:0007669"/>
    <property type="project" value="InterPro"/>
</dbReference>
<evidence type="ECO:0000259" key="3">
    <source>
        <dbReference type="Pfam" id="PF03028"/>
    </source>
</evidence>
<comment type="similarity">
    <text evidence="1">Belongs to the dynein heavy chain family.</text>
</comment>
<evidence type="ECO:0000256" key="2">
    <source>
        <dbReference type="ARBA" id="ARBA00022737"/>
    </source>
</evidence>
<evidence type="ECO:0000313" key="5">
    <source>
        <dbReference type="Proteomes" id="UP000784294"/>
    </source>
</evidence>
<reference evidence="4" key="1">
    <citation type="submission" date="2018-11" db="EMBL/GenBank/DDBJ databases">
        <authorList>
            <consortium name="Pathogen Informatics"/>
        </authorList>
    </citation>
    <scope>NUCLEOTIDE SEQUENCE</scope>
</reference>
<gene>
    <name evidence="4" type="ORF">PXEA_LOCUS26825</name>
</gene>
<accession>A0A3S5CSP1</accession>
<dbReference type="Gene3D" id="3.40.50.300">
    <property type="entry name" value="P-loop containing nucleotide triphosphate hydrolases"/>
    <property type="match status" value="1"/>
</dbReference>
<dbReference type="GO" id="GO:0045505">
    <property type="term" value="F:dynein intermediate chain binding"/>
    <property type="evidence" value="ECO:0007669"/>
    <property type="project" value="InterPro"/>
</dbReference>